<keyword evidence="11" id="KW-1185">Reference proteome</keyword>
<evidence type="ECO:0000313" key="10">
    <source>
        <dbReference type="Ensembl" id="ENSSPUP00000020726.1"/>
    </source>
</evidence>
<protein>
    <submittedName>
        <fullName evidence="10">TM2 domain containing 1</fullName>
    </submittedName>
</protein>
<dbReference type="GeneTree" id="ENSGT00940000157668"/>
<evidence type="ECO:0000256" key="8">
    <source>
        <dbReference type="SAM" id="Phobius"/>
    </source>
</evidence>
<dbReference type="GO" id="GO:0001540">
    <property type="term" value="F:amyloid-beta binding"/>
    <property type="evidence" value="ECO:0007669"/>
    <property type="project" value="Ensembl"/>
</dbReference>
<evidence type="ECO:0000256" key="2">
    <source>
        <dbReference type="ARBA" id="ARBA00008284"/>
    </source>
</evidence>
<reference evidence="10" key="2">
    <citation type="submission" date="2025-09" db="UniProtKB">
        <authorList>
            <consortium name="Ensembl"/>
        </authorList>
    </citation>
    <scope>IDENTIFICATION</scope>
</reference>
<name>A0A8D0LAI0_SPHPU</name>
<organism evidence="10 11">
    <name type="scientific">Sphenodon punctatus</name>
    <name type="common">Tuatara</name>
    <name type="synonym">Hatteria punctata</name>
    <dbReference type="NCBI Taxonomy" id="8508"/>
    <lineage>
        <taxon>Eukaryota</taxon>
        <taxon>Metazoa</taxon>
        <taxon>Chordata</taxon>
        <taxon>Craniata</taxon>
        <taxon>Vertebrata</taxon>
        <taxon>Euteleostomi</taxon>
        <taxon>Lepidosauria</taxon>
        <taxon>Sphenodontia</taxon>
        <taxon>Sphenodontidae</taxon>
        <taxon>Sphenodon</taxon>
    </lineage>
</organism>
<accession>A0A8D0LAI0</accession>
<feature type="transmembrane region" description="Helical" evidence="8">
    <location>
        <begin position="198"/>
        <end position="221"/>
    </location>
</feature>
<evidence type="ECO:0000259" key="9">
    <source>
        <dbReference type="Pfam" id="PF05154"/>
    </source>
</evidence>
<dbReference type="AlphaFoldDB" id="A0A8D0LAI0"/>
<keyword evidence="4" id="KW-0732">Signal</keyword>
<feature type="domain" description="TM2" evidence="9">
    <location>
        <begin position="160"/>
        <end position="206"/>
    </location>
</feature>
<sequence length="245" mass="27242">MLFLESGGTLFPAAPPIRRSADRLVSIMAAWQRQLQGTRRKKGAAAVGAARFLAALWLVCLTAEGVAGGELLLKCEELRLGQYPESITKLFSLIIQTYICEDPKIDNITQEPLKCTNHTAYVPCLPAPNITCKDFSGNETHFTGKEVGFYKPIVCRNVNGYSYKVAVALSLFLGWLGADRFYLGYPALGECLYLLNYKVFYIITLFACIIVGPSDGSSYIIDYYGARLTRLTITNETFRKTQTYP</sequence>
<feature type="transmembrane region" description="Helical" evidence="8">
    <location>
        <begin position="161"/>
        <end position="178"/>
    </location>
</feature>
<comment type="subcellular location">
    <subcellularLocation>
        <location evidence="1">Membrane</location>
        <topology evidence="1">Multi-pass membrane protein</topology>
    </subcellularLocation>
</comment>
<dbReference type="PANTHER" id="PTHR21016">
    <property type="entry name" value="BETA-AMYLOID BINDING PROTEIN-RELATED"/>
    <property type="match status" value="1"/>
</dbReference>
<evidence type="ECO:0000256" key="5">
    <source>
        <dbReference type="ARBA" id="ARBA00022989"/>
    </source>
</evidence>
<dbReference type="GO" id="GO:0005886">
    <property type="term" value="C:plasma membrane"/>
    <property type="evidence" value="ECO:0007669"/>
    <property type="project" value="Ensembl"/>
</dbReference>
<evidence type="ECO:0000256" key="7">
    <source>
        <dbReference type="ARBA" id="ARBA00023180"/>
    </source>
</evidence>
<dbReference type="PANTHER" id="PTHR21016:SF1">
    <property type="entry name" value="TM2 DOMAIN-CONTAINING PROTEIN 1"/>
    <property type="match status" value="1"/>
</dbReference>
<evidence type="ECO:0000256" key="3">
    <source>
        <dbReference type="ARBA" id="ARBA00022692"/>
    </source>
</evidence>
<keyword evidence="3 8" id="KW-0812">Transmembrane</keyword>
<gene>
    <name evidence="10" type="primary">TM2D1</name>
</gene>
<reference evidence="10" key="1">
    <citation type="submission" date="2025-08" db="UniProtKB">
        <authorList>
            <consortium name="Ensembl"/>
        </authorList>
    </citation>
    <scope>IDENTIFICATION</scope>
</reference>
<keyword evidence="5 8" id="KW-1133">Transmembrane helix</keyword>
<dbReference type="Ensembl" id="ENSSPUT00000022085.1">
    <property type="protein sequence ID" value="ENSSPUP00000020726.1"/>
    <property type="gene ID" value="ENSSPUG00000015914.1"/>
</dbReference>
<dbReference type="GO" id="GO:0004930">
    <property type="term" value="F:G protein-coupled receptor activity"/>
    <property type="evidence" value="ECO:0007669"/>
    <property type="project" value="Ensembl"/>
</dbReference>
<dbReference type="GO" id="GO:0097190">
    <property type="term" value="P:apoptotic signaling pathway"/>
    <property type="evidence" value="ECO:0007669"/>
    <property type="project" value="Ensembl"/>
</dbReference>
<dbReference type="Pfam" id="PF05154">
    <property type="entry name" value="TM2"/>
    <property type="match status" value="1"/>
</dbReference>
<comment type="similarity">
    <text evidence="2">Belongs to the TM2 family.</text>
</comment>
<dbReference type="OMA" id="TDYAMAY"/>
<dbReference type="InterPro" id="IPR007829">
    <property type="entry name" value="TM2"/>
</dbReference>
<evidence type="ECO:0000313" key="11">
    <source>
        <dbReference type="Proteomes" id="UP000694392"/>
    </source>
</evidence>
<keyword evidence="6 8" id="KW-0472">Membrane</keyword>
<evidence type="ECO:0000256" key="6">
    <source>
        <dbReference type="ARBA" id="ARBA00023136"/>
    </source>
</evidence>
<dbReference type="InterPro" id="IPR050932">
    <property type="entry name" value="TM2D1-3-like"/>
</dbReference>
<evidence type="ECO:0000256" key="1">
    <source>
        <dbReference type="ARBA" id="ARBA00004141"/>
    </source>
</evidence>
<keyword evidence="7" id="KW-0325">Glycoprotein</keyword>
<proteinExistence type="inferred from homology"/>
<evidence type="ECO:0000256" key="4">
    <source>
        <dbReference type="ARBA" id="ARBA00022729"/>
    </source>
</evidence>
<dbReference type="Proteomes" id="UP000694392">
    <property type="component" value="Unplaced"/>
</dbReference>